<dbReference type="Proteomes" id="UP000828390">
    <property type="component" value="Unassembled WGS sequence"/>
</dbReference>
<proteinExistence type="predicted"/>
<keyword evidence="3" id="KW-1185">Reference proteome</keyword>
<reference evidence="1" key="1">
    <citation type="journal article" date="2019" name="bioRxiv">
        <title>The Genome of the Zebra Mussel, Dreissena polymorpha: A Resource for Invasive Species Research.</title>
        <authorList>
            <person name="McCartney M.A."/>
            <person name="Auch B."/>
            <person name="Kono T."/>
            <person name="Mallez S."/>
            <person name="Zhang Y."/>
            <person name="Obille A."/>
            <person name="Becker A."/>
            <person name="Abrahante J.E."/>
            <person name="Garbe J."/>
            <person name="Badalamenti J.P."/>
            <person name="Herman A."/>
            <person name="Mangelson H."/>
            <person name="Liachko I."/>
            <person name="Sullivan S."/>
            <person name="Sone E.D."/>
            <person name="Koren S."/>
            <person name="Silverstein K.A.T."/>
            <person name="Beckman K.B."/>
            <person name="Gohl D.M."/>
        </authorList>
    </citation>
    <scope>NUCLEOTIDE SEQUENCE</scope>
    <source>
        <strain evidence="1">Duluth1</strain>
        <tissue evidence="1">Whole animal</tissue>
    </source>
</reference>
<accession>A0A9D4G0K6</accession>
<protein>
    <submittedName>
        <fullName evidence="1">Uncharacterized protein</fullName>
    </submittedName>
</protein>
<organism evidence="1 3">
    <name type="scientific">Dreissena polymorpha</name>
    <name type="common">Zebra mussel</name>
    <name type="synonym">Mytilus polymorpha</name>
    <dbReference type="NCBI Taxonomy" id="45954"/>
    <lineage>
        <taxon>Eukaryota</taxon>
        <taxon>Metazoa</taxon>
        <taxon>Spiralia</taxon>
        <taxon>Lophotrochozoa</taxon>
        <taxon>Mollusca</taxon>
        <taxon>Bivalvia</taxon>
        <taxon>Autobranchia</taxon>
        <taxon>Heteroconchia</taxon>
        <taxon>Euheterodonta</taxon>
        <taxon>Imparidentia</taxon>
        <taxon>Neoheterodontei</taxon>
        <taxon>Myida</taxon>
        <taxon>Dreissenoidea</taxon>
        <taxon>Dreissenidae</taxon>
        <taxon>Dreissena</taxon>
    </lineage>
</organism>
<gene>
    <name evidence="1" type="ORF">DPMN_136275</name>
    <name evidence="2" type="ORF">DPMN_136305</name>
</gene>
<dbReference type="AlphaFoldDB" id="A0A9D4G0K6"/>
<evidence type="ECO:0000313" key="2">
    <source>
        <dbReference type="EMBL" id="KAH3807957.1"/>
    </source>
</evidence>
<evidence type="ECO:0000313" key="3">
    <source>
        <dbReference type="Proteomes" id="UP000828390"/>
    </source>
</evidence>
<evidence type="ECO:0000313" key="1">
    <source>
        <dbReference type="EMBL" id="KAH3807927.1"/>
    </source>
</evidence>
<dbReference type="EMBL" id="JAIWYP010000006">
    <property type="protein sequence ID" value="KAH3807957.1"/>
    <property type="molecule type" value="Genomic_DNA"/>
</dbReference>
<name>A0A9D4G0K6_DREPO</name>
<reference evidence="1" key="2">
    <citation type="submission" date="2020-11" db="EMBL/GenBank/DDBJ databases">
        <authorList>
            <person name="McCartney M.A."/>
            <person name="Auch B."/>
            <person name="Kono T."/>
            <person name="Mallez S."/>
            <person name="Becker A."/>
            <person name="Gohl D.M."/>
            <person name="Silverstein K.A.T."/>
            <person name="Koren S."/>
            <person name="Bechman K.B."/>
            <person name="Herman A."/>
            <person name="Abrahante J.E."/>
            <person name="Garbe J."/>
        </authorList>
    </citation>
    <scope>NUCLEOTIDE SEQUENCE</scope>
    <source>
        <strain evidence="1">Duluth1</strain>
        <tissue evidence="1">Whole animal</tissue>
    </source>
</reference>
<comment type="caution">
    <text evidence="1">The sequence shown here is derived from an EMBL/GenBank/DDBJ whole genome shotgun (WGS) entry which is preliminary data.</text>
</comment>
<dbReference type="EMBL" id="JAIWYP010000006">
    <property type="protein sequence ID" value="KAH3807927.1"/>
    <property type="molecule type" value="Genomic_DNA"/>
</dbReference>
<sequence length="142" mass="16994">MKGATTPNQKTTSITTTTIKVSTNETACQKRQLLRRFTINTRYTKAIKITTMCISKFMRSFPSKRLHYVWTRSVTQHTRLHYVWTRSVTQHNRLHDVWTRSVTQHNRLHCLWTRSVTQHKRLHYVWTRSVTQHYYIMCGLGV</sequence>